<comment type="similarity">
    <text evidence="1 9">Belongs to the guanylate kinase family.</text>
</comment>
<evidence type="ECO:0000256" key="2">
    <source>
        <dbReference type="ARBA" id="ARBA00012961"/>
    </source>
</evidence>
<evidence type="ECO:0000256" key="1">
    <source>
        <dbReference type="ARBA" id="ARBA00005790"/>
    </source>
</evidence>
<dbReference type="SUPFAM" id="SSF52540">
    <property type="entry name" value="P-loop containing nucleoside triphosphate hydrolases"/>
    <property type="match status" value="1"/>
</dbReference>
<evidence type="ECO:0000256" key="6">
    <source>
        <dbReference type="ARBA" id="ARBA00022777"/>
    </source>
</evidence>
<dbReference type="InterPro" id="IPR008144">
    <property type="entry name" value="Guanylate_kin-like_dom"/>
</dbReference>
<dbReference type="Proteomes" id="UP001204798">
    <property type="component" value="Unassembled WGS sequence"/>
</dbReference>
<dbReference type="SMART" id="SM00072">
    <property type="entry name" value="GuKc"/>
    <property type="match status" value="1"/>
</dbReference>
<dbReference type="Gene3D" id="3.30.63.10">
    <property type="entry name" value="Guanylate Kinase phosphate binding domain"/>
    <property type="match status" value="1"/>
</dbReference>
<evidence type="ECO:0000256" key="5">
    <source>
        <dbReference type="ARBA" id="ARBA00022741"/>
    </source>
</evidence>
<keyword evidence="4 9" id="KW-0808">Transferase</keyword>
<evidence type="ECO:0000313" key="11">
    <source>
        <dbReference type="EMBL" id="MCS3919931.1"/>
    </source>
</evidence>
<dbReference type="NCBIfam" id="TIGR03263">
    <property type="entry name" value="guanyl_kin"/>
    <property type="match status" value="1"/>
</dbReference>
<proteinExistence type="inferred from homology"/>
<feature type="binding site" evidence="9">
    <location>
        <begin position="15"/>
        <end position="22"/>
    </location>
    <ligand>
        <name>ATP</name>
        <dbReference type="ChEBI" id="CHEBI:30616"/>
    </ligand>
</feature>
<organism evidence="11 12">
    <name type="scientific">Candidatus Fervidibacter sacchari</name>
    <dbReference type="NCBI Taxonomy" id="1448929"/>
    <lineage>
        <taxon>Bacteria</taxon>
        <taxon>Candidatus Fervidibacterota</taxon>
        <taxon>Candidatus Fervidibacter</taxon>
    </lineage>
</organism>
<gene>
    <name evidence="9" type="primary">gmk</name>
    <name evidence="11" type="ORF">M2350_002348</name>
</gene>
<comment type="subcellular location">
    <subcellularLocation>
        <location evidence="9">Cytoplasm</location>
    </subcellularLocation>
</comment>
<dbReference type="Gene3D" id="3.40.50.300">
    <property type="entry name" value="P-loop containing nucleotide triphosphate hydrolases"/>
    <property type="match status" value="1"/>
</dbReference>
<dbReference type="EMBL" id="JANUCP010000004">
    <property type="protein sequence ID" value="MCS3919931.1"/>
    <property type="molecule type" value="Genomic_DNA"/>
</dbReference>
<keyword evidence="5 9" id="KW-0547">Nucleotide-binding</keyword>
<dbReference type="Pfam" id="PF00625">
    <property type="entry name" value="Guanylate_kin"/>
    <property type="match status" value="1"/>
</dbReference>
<evidence type="ECO:0000256" key="8">
    <source>
        <dbReference type="ARBA" id="ARBA00030128"/>
    </source>
</evidence>
<dbReference type="CDD" id="cd00071">
    <property type="entry name" value="GMPK"/>
    <property type="match status" value="1"/>
</dbReference>
<evidence type="ECO:0000256" key="3">
    <source>
        <dbReference type="ARBA" id="ARBA00016296"/>
    </source>
</evidence>
<evidence type="ECO:0000256" key="4">
    <source>
        <dbReference type="ARBA" id="ARBA00022679"/>
    </source>
</evidence>
<dbReference type="InterPro" id="IPR008145">
    <property type="entry name" value="GK/Ca_channel_bsu"/>
</dbReference>
<evidence type="ECO:0000256" key="9">
    <source>
        <dbReference type="HAMAP-Rule" id="MF_00328"/>
    </source>
</evidence>
<reference evidence="11 12" key="1">
    <citation type="submission" date="2022-08" db="EMBL/GenBank/DDBJ databases">
        <title>Bacterial and archaeal communities from various locations to study Microbial Dark Matter (Phase II).</title>
        <authorList>
            <person name="Stepanauskas R."/>
        </authorList>
    </citation>
    <scope>NUCLEOTIDE SEQUENCE [LARGE SCALE GENOMIC DNA]</scope>
    <source>
        <strain evidence="11 12">PD1</strain>
    </source>
</reference>
<dbReference type="InterPro" id="IPR020590">
    <property type="entry name" value="Guanylate_kinase_CS"/>
</dbReference>
<dbReference type="PROSITE" id="PS00856">
    <property type="entry name" value="GUANYLATE_KINASE_1"/>
    <property type="match status" value="1"/>
</dbReference>
<dbReference type="InterPro" id="IPR017665">
    <property type="entry name" value="Guanylate_kinase"/>
</dbReference>
<dbReference type="HAMAP" id="MF_00328">
    <property type="entry name" value="Guanylate_kinase"/>
    <property type="match status" value="1"/>
</dbReference>
<feature type="domain" description="Guanylate kinase-like" evidence="10">
    <location>
        <begin position="8"/>
        <end position="186"/>
    </location>
</feature>
<accession>A0ABT2ER66</accession>
<keyword evidence="9" id="KW-0963">Cytoplasm</keyword>
<keyword evidence="6 9" id="KW-0418">Kinase</keyword>
<dbReference type="InterPro" id="IPR027417">
    <property type="entry name" value="P-loop_NTPase"/>
</dbReference>
<evidence type="ECO:0000256" key="7">
    <source>
        <dbReference type="ARBA" id="ARBA00022840"/>
    </source>
</evidence>
<evidence type="ECO:0000313" key="12">
    <source>
        <dbReference type="Proteomes" id="UP001204798"/>
    </source>
</evidence>
<name>A0ABT2ER66_9BACT</name>
<keyword evidence="12" id="KW-1185">Reference proteome</keyword>
<dbReference type="EC" id="2.7.4.8" evidence="2 9"/>
<dbReference type="PROSITE" id="PS50052">
    <property type="entry name" value="GUANYLATE_KINASE_2"/>
    <property type="match status" value="1"/>
</dbReference>
<comment type="function">
    <text evidence="9">Essential for recycling GMP and indirectly, cGMP.</text>
</comment>
<keyword evidence="7 9" id="KW-0067">ATP-binding</keyword>
<comment type="catalytic activity">
    <reaction evidence="9">
        <text>GMP + ATP = GDP + ADP</text>
        <dbReference type="Rhea" id="RHEA:20780"/>
        <dbReference type="ChEBI" id="CHEBI:30616"/>
        <dbReference type="ChEBI" id="CHEBI:58115"/>
        <dbReference type="ChEBI" id="CHEBI:58189"/>
        <dbReference type="ChEBI" id="CHEBI:456216"/>
        <dbReference type="EC" id="2.7.4.8"/>
    </reaction>
</comment>
<comment type="caution">
    <text evidence="11">The sequence shown here is derived from an EMBL/GenBank/DDBJ whole genome shotgun (WGS) entry which is preliminary data.</text>
</comment>
<sequence length="194" mass="22156">MSESNCKGRLFVISGPSGVGKGTVAAEVMRRLPHLQRVVTYTTRPPRQGEVDGKDYHFVTREEFERLKERGFFLEWAEVYGNYYGSPKSEVERLLSEGQDVVLVLDVQGALSVKQQIPEAVLIFLQPPSLEELRRRLENRGTDPPEVIERRMAKASWEMEQAEKFDYRILNDKLEDAVNEVVKLMKKDGQGASI</sequence>
<dbReference type="RefSeq" id="WP_259096901.1">
    <property type="nucleotide sequence ID" value="NZ_CP130454.1"/>
</dbReference>
<dbReference type="PANTHER" id="PTHR23117:SF13">
    <property type="entry name" value="GUANYLATE KINASE"/>
    <property type="match status" value="1"/>
</dbReference>
<dbReference type="GO" id="GO:0004385">
    <property type="term" value="F:GMP kinase activity"/>
    <property type="evidence" value="ECO:0007669"/>
    <property type="project" value="UniProtKB-EC"/>
</dbReference>
<evidence type="ECO:0000259" key="10">
    <source>
        <dbReference type="PROSITE" id="PS50052"/>
    </source>
</evidence>
<dbReference type="PANTHER" id="PTHR23117">
    <property type="entry name" value="GUANYLATE KINASE-RELATED"/>
    <property type="match status" value="1"/>
</dbReference>
<protein>
    <recommendedName>
        <fullName evidence="3 9">Guanylate kinase</fullName>
        <ecNumber evidence="2 9">2.7.4.8</ecNumber>
    </recommendedName>
    <alternativeName>
        <fullName evidence="8 9">GMP kinase</fullName>
    </alternativeName>
</protein>